<dbReference type="AlphaFoldDB" id="A0A220VHI5"/>
<dbReference type="EMBL" id="CP022356">
    <property type="protein sequence ID" value="ASK79844.1"/>
    <property type="molecule type" value="Genomic_DNA"/>
</dbReference>
<evidence type="ECO:0000313" key="11">
    <source>
        <dbReference type="Proteomes" id="UP000242175"/>
    </source>
</evidence>
<dbReference type="OrthoDB" id="8612680at2"/>
<sequence length="254" mass="29046">MTKLIRLFFIMLSFLSFYSLAQGTLNQWSTVSSLVDGQLGVSVSSQKVISRNNFGIGYGIGLQPVLLIHKKMFVADQDGYVTPFRGPLTFMNSTNFNQPDFVFNVRNINSKQLQKMISSKINNPKLIYAIKINGKFRVIRGSSQSRSDLPFIPASSWMKQAQHEFKVKHSRSLVLGFRLPESMRGINIPGYSFQFIDQEQIRGGQIKSFFIKKAKVKVQVLNSLSLDLEKLSQPTRPTNRYDNVEHFDHYVMSY</sequence>
<keyword evidence="7" id="KW-0005">Acetoin biosynthesis</keyword>
<evidence type="ECO:0000256" key="2">
    <source>
        <dbReference type="ARBA" id="ARBA00005170"/>
    </source>
</evidence>
<dbReference type="Proteomes" id="UP000242175">
    <property type="component" value="Chromosome small"/>
</dbReference>
<comment type="similarity">
    <text evidence="3">Belongs to the alpha-acetolactate decarboxylase family.</text>
</comment>
<evidence type="ECO:0000256" key="1">
    <source>
        <dbReference type="ARBA" id="ARBA00001784"/>
    </source>
</evidence>
<feature type="signal peptide" evidence="9">
    <location>
        <begin position="1"/>
        <end position="21"/>
    </location>
</feature>
<evidence type="ECO:0000256" key="7">
    <source>
        <dbReference type="ARBA" id="ARBA00023061"/>
    </source>
</evidence>
<dbReference type="RefSeq" id="WP_089074752.1">
    <property type="nucleotide sequence ID" value="NZ_CBCSAM010000003.1"/>
</dbReference>
<dbReference type="GO" id="GO:0047605">
    <property type="term" value="F:acetolactate decarboxylase activity"/>
    <property type="evidence" value="ECO:0007669"/>
    <property type="project" value="UniProtKB-EC"/>
</dbReference>
<dbReference type="InterPro" id="IPR005128">
    <property type="entry name" value="Acetolactate_a_deCO2ase"/>
</dbReference>
<dbReference type="PANTHER" id="PTHR35524:SF1">
    <property type="entry name" value="ALPHA-ACETOLACTATE DECARBOXYLASE"/>
    <property type="match status" value="1"/>
</dbReference>
<keyword evidence="9" id="KW-0732">Signal</keyword>
<dbReference type="EC" id="4.1.1.5" evidence="4"/>
<dbReference type="Gene3D" id="3.30.1330.80">
    <property type="entry name" value="Hypothetical protein, similar to alpha- acetolactate decarboxylase, domain 2"/>
    <property type="match status" value="2"/>
</dbReference>
<dbReference type="PANTHER" id="PTHR35524">
    <property type="entry name" value="ALPHA-ACETOLACTATE DECARBOXYLASE"/>
    <property type="match status" value="1"/>
</dbReference>
<evidence type="ECO:0000256" key="3">
    <source>
        <dbReference type="ARBA" id="ARBA00007106"/>
    </source>
</evidence>
<keyword evidence="8" id="KW-0456">Lyase</keyword>
<organism evidence="10 11">
    <name type="scientific">Paraphotobacterium marinum</name>
    <dbReference type="NCBI Taxonomy" id="1755811"/>
    <lineage>
        <taxon>Bacteria</taxon>
        <taxon>Pseudomonadati</taxon>
        <taxon>Pseudomonadota</taxon>
        <taxon>Gammaproteobacteria</taxon>
        <taxon>Vibrionales</taxon>
        <taxon>Vibrionaceae</taxon>
        <taxon>Paraphotobacterium</taxon>
    </lineage>
</organism>
<proteinExistence type="inferred from homology"/>
<dbReference type="SUPFAM" id="SSF117856">
    <property type="entry name" value="AF0104/ALDC/Ptd012-like"/>
    <property type="match status" value="1"/>
</dbReference>
<feature type="chain" id="PRO_5012578275" description="Alpha-acetolactate decarboxylase" evidence="9">
    <location>
        <begin position="22"/>
        <end position="254"/>
    </location>
</feature>
<accession>A0A220VHI5</accession>
<comment type="pathway">
    <text evidence="2">Polyol metabolism; (R,R)-butane-2,3-diol biosynthesis; (R,R)-butane-2,3-diol from pyruvate: step 2/3.</text>
</comment>
<evidence type="ECO:0000313" key="10">
    <source>
        <dbReference type="EMBL" id="ASK79844.1"/>
    </source>
</evidence>
<reference evidence="10 11" key="1">
    <citation type="journal article" date="2016" name="Int. J. Syst. Evol. Microbiol.">
        <title>Paraphotobacterium marinum gen. nov., sp. nov., a member of the family Vibrionaceae, isolated from surface seawater.</title>
        <authorList>
            <person name="Huang Z."/>
            <person name="Dong C."/>
            <person name="Shao Z."/>
        </authorList>
    </citation>
    <scope>NUCLEOTIDE SEQUENCE [LARGE SCALE GENOMIC DNA]</scope>
    <source>
        <strain evidence="10 11">NSCS20N07D</strain>
    </source>
</reference>
<comment type="catalytic activity">
    <reaction evidence="1">
        <text>(2S)-2-acetolactate + H(+) = (R)-acetoin + CO2</text>
        <dbReference type="Rhea" id="RHEA:21580"/>
        <dbReference type="ChEBI" id="CHEBI:15378"/>
        <dbReference type="ChEBI" id="CHEBI:15686"/>
        <dbReference type="ChEBI" id="CHEBI:16526"/>
        <dbReference type="ChEBI" id="CHEBI:58476"/>
        <dbReference type="EC" id="4.1.1.5"/>
    </reaction>
</comment>
<evidence type="ECO:0000256" key="5">
    <source>
        <dbReference type="ARBA" id="ARBA00020164"/>
    </source>
</evidence>
<evidence type="ECO:0000256" key="8">
    <source>
        <dbReference type="ARBA" id="ARBA00023239"/>
    </source>
</evidence>
<dbReference type="GO" id="GO:0045151">
    <property type="term" value="P:acetoin biosynthetic process"/>
    <property type="evidence" value="ECO:0007669"/>
    <property type="project" value="UniProtKB-KW"/>
</dbReference>
<keyword evidence="6" id="KW-0210">Decarboxylase</keyword>
<evidence type="ECO:0000256" key="6">
    <source>
        <dbReference type="ARBA" id="ARBA00022793"/>
    </source>
</evidence>
<gene>
    <name evidence="10" type="ORF">CF386_12460</name>
</gene>
<keyword evidence="11" id="KW-1185">Reference proteome</keyword>
<dbReference type="Pfam" id="PF03306">
    <property type="entry name" value="AAL_decarboxy"/>
    <property type="match status" value="1"/>
</dbReference>
<evidence type="ECO:0000256" key="4">
    <source>
        <dbReference type="ARBA" id="ARBA00013204"/>
    </source>
</evidence>
<dbReference type="UniPathway" id="UPA00626">
    <property type="reaction ID" value="UER00678"/>
</dbReference>
<protein>
    <recommendedName>
        <fullName evidence="5">Alpha-acetolactate decarboxylase</fullName>
        <ecNumber evidence="4">4.1.1.5</ecNumber>
    </recommendedName>
</protein>
<evidence type="ECO:0000256" key="9">
    <source>
        <dbReference type="SAM" id="SignalP"/>
    </source>
</evidence>
<dbReference type="KEGG" id="pmai:CF386_12460"/>
<name>A0A220VHI5_9GAMM</name>